<keyword evidence="1" id="KW-0732">Signal</keyword>
<dbReference type="EMBL" id="VSRR010024269">
    <property type="protein sequence ID" value="MPC66096.1"/>
    <property type="molecule type" value="Genomic_DNA"/>
</dbReference>
<reference evidence="2 3" key="1">
    <citation type="submission" date="2019-05" db="EMBL/GenBank/DDBJ databases">
        <title>Another draft genome of Portunus trituberculatus and its Hox gene families provides insights of decapod evolution.</title>
        <authorList>
            <person name="Jeong J.-H."/>
            <person name="Song I."/>
            <person name="Kim S."/>
            <person name="Choi T."/>
            <person name="Kim D."/>
            <person name="Ryu S."/>
            <person name="Kim W."/>
        </authorList>
    </citation>
    <scope>NUCLEOTIDE SEQUENCE [LARGE SCALE GENOMIC DNA]</scope>
    <source>
        <tissue evidence="2">Muscle</tissue>
    </source>
</reference>
<accession>A0A5B7H864</accession>
<feature type="signal peptide" evidence="1">
    <location>
        <begin position="1"/>
        <end position="19"/>
    </location>
</feature>
<evidence type="ECO:0000313" key="3">
    <source>
        <dbReference type="Proteomes" id="UP000324222"/>
    </source>
</evidence>
<evidence type="ECO:0000313" key="2">
    <source>
        <dbReference type="EMBL" id="MPC66096.1"/>
    </source>
</evidence>
<keyword evidence="3" id="KW-1185">Reference proteome</keyword>
<gene>
    <name evidence="2" type="ORF">E2C01_060239</name>
</gene>
<proteinExistence type="predicted"/>
<comment type="caution">
    <text evidence="2">The sequence shown here is derived from an EMBL/GenBank/DDBJ whole genome shotgun (WGS) entry which is preliminary data.</text>
</comment>
<sequence>METFVMVAGILTAVTTVTTVTMEESWETLYLETTYAAKLGGYNKYRRLDRLAALNFLIRAVSKVARDLCDVGVDTSLSASWSER</sequence>
<feature type="chain" id="PRO_5023102001" evidence="1">
    <location>
        <begin position="20"/>
        <end position="84"/>
    </location>
</feature>
<organism evidence="2 3">
    <name type="scientific">Portunus trituberculatus</name>
    <name type="common">Swimming crab</name>
    <name type="synonym">Neptunus trituberculatus</name>
    <dbReference type="NCBI Taxonomy" id="210409"/>
    <lineage>
        <taxon>Eukaryota</taxon>
        <taxon>Metazoa</taxon>
        <taxon>Ecdysozoa</taxon>
        <taxon>Arthropoda</taxon>
        <taxon>Crustacea</taxon>
        <taxon>Multicrustacea</taxon>
        <taxon>Malacostraca</taxon>
        <taxon>Eumalacostraca</taxon>
        <taxon>Eucarida</taxon>
        <taxon>Decapoda</taxon>
        <taxon>Pleocyemata</taxon>
        <taxon>Brachyura</taxon>
        <taxon>Eubrachyura</taxon>
        <taxon>Portunoidea</taxon>
        <taxon>Portunidae</taxon>
        <taxon>Portuninae</taxon>
        <taxon>Portunus</taxon>
    </lineage>
</organism>
<dbReference type="AlphaFoldDB" id="A0A5B7H864"/>
<dbReference type="Proteomes" id="UP000324222">
    <property type="component" value="Unassembled WGS sequence"/>
</dbReference>
<protein>
    <submittedName>
        <fullName evidence="2">Uncharacterized protein</fullName>
    </submittedName>
</protein>
<evidence type="ECO:0000256" key="1">
    <source>
        <dbReference type="SAM" id="SignalP"/>
    </source>
</evidence>
<name>A0A5B7H864_PORTR</name>